<protein>
    <submittedName>
        <fullName evidence="2">Uncharacterized protein</fullName>
    </submittedName>
</protein>
<reference evidence="2" key="1">
    <citation type="submission" date="2021-01" db="EMBL/GenBank/DDBJ databases">
        <authorList>
            <person name="Corre E."/>
            <person name="Pelletier E."/>
            <person name="Niang G."/>
            <person name="Scheremetjew M."/>
            <person name="Finn R."/>
            <person name="Kale V."/>
            <person name="Holt S."/>
            <person name="Cochrane G."/>
            <person name="Meng A."/>
            <person name="Brown T."/>
            <person name="Cohen L."/>
        </authorList>
    </citation>
    <scope>NUCLEOTIDE SEQUENCE</scope>
    <source>
        <strain evidence="2">Pbaha01</strain>
    </source>
</reference>
<sequence>MWQAVPADVPGARRPESLPERLMNALPLLHAHACIQRATFVRWMADICFDVPGHTGFVARMTEMWGECSAMADLREERNLNLRMRAPAPAQLHHPPFIGGFPPMTAPVEALTPPSTARQRGLEK</sequence>
<proteinExistence type="predicted"/>
<accession>A0A7S0FES8</accession>
<feature type="region of interest" description="Disordered" evidence="1">
    <location>
        <begin position="94"/>
        <end position="124"/>
    </location>
</feature>
<evidence type="ECO:0000256" key="1">
    <source>
        <dbReference type="SAM" id="MobiDB-lite"/>
    </source>
</evidence>
<organism evidence="2">
    <name type="scientific">Pyrodinium bahamense</name>
    <dbReference type="NCBI Taxonomy" id="73915"/>
    <lineage>
        <taxon>Eukaryota</taxon>
        <taxon>Sar</taxon>
        <taxon>Alveolata</taxon>
        <taxon>Dinophyceae</taxon>
        <taxon>Gonyaulacales</taxon>
        <taxon>Pyrocystaceae</taxon>
        <taxon>Pyrodinium</taxon>
    </lineage>
</organism>
<name>A0A7S0FES8_9DINO</name>
<dbReference type="EMBL" id="HBEG01020254">
    <property type="protein sequence ID" value="CAD8356893.1"/>
    <property type="molecule type" value="Transcribed_RNA"/>
</dbReference>
<dbReference type="AlphaFoldDB" id="A0A7S0FES8"/>
<gene>
    <name evidence="2" type="ORF">PBAH0796_LOCUS12260</name>
</gene>
<evidence type="ECO:0000313" key="2">
    <source>
        <dbReference type="EMBL" id="CAD8356893.1"/>
    </source>
</evidence>